<name>A0A2W4CNY2_9HYPH</name>
<dbReference type="Proteomes" id="UP000248925">
    <property type="component" value="Unassembled WGS sequence"/>
</dbReference>
<keyword evidence="2" id="KW-1185">Reference proteome</keyword>
<gene>
    <name evidence="1" type="ORF">CPY51_14745</name>
</gene>
<dbReference type="EMBL" id="PCDP01000035">
    <property type="protein sequence ID" value="PZM14091.1"/>
    <property type="molecule type" value="Genomic_DNA"/>
</dbReference>
<organism evidence="1 2">
    <name type="scientific">Rhizobium tubonense</name>
    <dbReference type="NCBI Taxonomy" id="484088"/>
    <lineage>
        <taxon>Bacteria</taxon>
        <taxon>Pseudomonadati</taxon>
        <taxon>Pseudomonadota</taxon>
        <taxon>Alphaproteobacteria</taxon>
        <taxon>Hyphomicrobiales</taxon>
        <taxon>Rhizobiaceae</taxon>
        <taxon>Rhizobium/Agrobacterium group</taxon>
        <taxon>Rhizobium</taxon>
    </lineage>
</organism>
<dbReference type="AlphaFoldDB" id="A0A2W4CNY2"/>
<evidence type="ECO:0000313" key="2">
    <source>
        <dbReference type="Proteomes" id="UP000248925"/>
    </source>
</evidence>
<evidence type="ECO:0000313" key="1">
    <source>
        <dbReference type="EMBL" id="PZM14091.1"/>
    </source>
</evidence>
<accession>A0A2W4CNY2</accession>
<protein>
    <submittedName>
        <fullName evidence="1">Uncharacterized protein</fullName>
    </submittedName>
</protein>
<comment type="caution">
    <text evidence="1">The sequence shown here is derived from an EMBL/GenBank/DDBJ whole genome shotgun (WGS) entry which is preliminary data.</text>
</comment>
<reference evidence="1 2" key="1">
    <citation type="journal article" date="2018" name="Sci. Rep.">
        <title>Rhizobium tumorigenes sp. nov., a novel plant tumorigenic bacterium isolated from cane gall tumors on thornless blackberry.</title>
        <authorList>
            <person name="Kuzmanovi N."/>
            <person name="Smalla K."/>
            <person name="Gronow S."/>
            <person name="PuBawska J."/>
        </authorList>
    </citation>
    <scope>NUCLEOTIDE SEQUENCE [LARGE SCALE GENOMIC DNA]</scope>
    <source>
        <strain evidence="1 2">CCBAU 85046</strain>
    </source>
</reference>
<sequence>MRHFAACNFSVRGGWIVGAYVTTYDIASIRGTAYSGFFDRRENASNWLTVQQIRAFYYRRHRSPRFRKKTTAVIFVPAPLKPSMQNVCMCE</sequence>
<proteinExistence type="predicted"/>